<sequence>MTQLWEISQDEIVPSLLYIKDWRCEAQTYHAMACQQGDYLQLTSAIRSISAETTETEVVEDLDSMENGLNEYQRVFSLIQESKDIRMEMERTPRKYLN</sequence>
<proteinExistence type="predicted"/>
<dbReference type="EMBL" id="CAIJEN010000001">
    <property type="protein sequence ID" value="CAD0082373.1"/>
    <property type="molecule type" value="Genomic_DNA"/>
</dbReference>
<keyword evidence="2" id="KW-1185">Reference proteome</keyword>
<dbReference type="Proteomes" id="UP000716446">
    <property type="component" value="Unassembled WGS sequence"/>
</dbReference>
<evidence type="ECO:0000313" key="2">
    <source>
        <dbReference type="Proteomes" id="UP000716446"/>
    </source>
</evidence>
<protein>
    <submittedName>
        <fullName evidence="1">Uncharacterized protein</fullName>
    </submittedName>
</protein>
<comment type="caution">
    <text evidence="1">The sequence shown here is derived from an EMBL/GenBank/DDBJ whole genome shotgun (WGS) entry which is preliminary data.</text>
</comment>
<organism evidence="1 2">
    <name type="scientific">Aureobasidium vineae</name>
    <dbReference type="NCBI Taxonomy" id="2773715"/>
    <lineage>
        <taxon>Eukaryota</taxon>
        <taxon>Fungi</taxon>
        <taxon>Dikarya</taxon>
        <taxon>Ascomycota</taxon>
        <taxon>Pezizomycotina</taxon>
        <taxon>Dothideomycetes</taxon>
        <taxon>Dothideomycetidae</taxon>
        <taxon>Dothideales</taxon>
        <taxon>Saccotheciaceae</taxon>
        <taxon>Aureobasidium</taxon>
    </lineage>
</organism>
<accession>A0A9N8J7Y6</accession>
<dbReference type="AlphaFoldDB" id="A0A9N8J7Y6"/>
<evidence type="ECO:0000313" key="1">
    <source>
        <dbReference type="EMBL" id="CAD0082373.1"/>
    </source>
</evidence>
<gene>
    <name evidence="1" type="ORF">AWRI4619_LOCUS940</name>
</gene>
<reference evidence="1" key="1">
    <citation type="submission" date="2020-06" db="EMBL/GenBank/DDBJ databases">
        <authorList>
            <person name="Onetto C."/>
        </authorList>
    </citation>
    <scope>NUCLEOTIDE SEQUENCE</scope>
</reference>
<name>A0A9N8J7Y6_9PEZI</name>